<protein>
    <submittedName>
        <fullName evidence="1">Pectin lyase fold/virulence factor</fullName>
    </submittedName>
</protein>
<comment type="caution">
    <text evidence="1">The sequence shown here is derived from an EMBL/GenBank/DDBJ whole genome shotgun (WGS) entry which is preliminary data.</text>
</comment>
<dbReference type="GeneID" id="81588434"/>
<gene>
    <name evidence="1" type="ORF">N7537_007135</name>
</gene>
<dbReference type="Proteomes" id="UP001213799">
    <property type="component" value="Unassembled WGS sequence"/>
</dbReference>
<proteinExistence type="predicted"/>
<keyword evidence="1" id="KW-0456">Lyase</keyword>
<organism evidence="1 2">
    <name type="scientific">Penicillium hordei</name>
    <dbReference type="NCBI Taxonomy" id="40994"/>
    <lineage>
        <taxon>Eukaryota</taxon>
        <taxon>Fungi</taxon>
        <taxon>Dikarya</taxon>
        <taxon>Ascomycota</taxon>
        <taxon>Pezizomycotina</taxon>
        <taxon>Eurotiomycetes</taxon>
        <taxon>Eurotiomycetidae</taxon>
        <taxon>Eurotiales</taxon>
        <taxon>Aspergillaceae</taxon>
        <taxon>Penicillium</taxon>
    </lineage>
</organism>
<evidence type="ECO:0000313" key="2">
    <source>
        <dbReference type="Proteomes" id="UP001213799"/>
    </source>
</evidence>
<reference evidence="1" key="2">
    <citation type="submission" date="2023-01" db="EMBL/GenBank/DDBJ databases">
        <authorList>
            <person name="Petersen C."/>
        </authorList>
    </citation>
    <scope>NUCLEOTIDE SEQUENCE</scope>
    <source>
        <strain evidence="1">IBT 12815</strain>
    </source>
</reference>
<dbReference type="AlphaFoldDB" id="A0AAD6H5V2"/>
<dbReference type="GO" id="GO:0016829">
    <property type="term" value="F:lyase activity"/>
    <property type="evidence" value="ECO:0007669"/>
    <property type="project" value="UniProtKB-KW"/>
</dbReference>
<evidence type="ECO:0000313" key="1">
    <source>
        <dbReference type="EMBL" id="KAJ5604179.1"/>
    </source>
</evidence>
<keyword evidence="2" id="KW-1185">Reference proteome</keyword>
<reference evidence="1" key="1">
    <citation type="journal article" date="2023" name="IMA Fungus">
        <title>Comparative genomic study of the Penicillium genus elucidates a diverse pangenome and 15 lateral gene transfer events.</title>
        <authorList>
            <person name="Petersen C."/>
            <person name="Sorensen T."/>
            <person name="Nielsen M.R."/>
            <person name="Sondergaard T.E."/>
            <person name="Sorensen J.L."/>
            <person name="Fitzpatrick D.A."/>
            <person name="Frisvad J.C."/>
            <person name="Nielsen K.L."/>
        </authorList>
    </citation>
    <scope>NUCLEOTIDE SEQUENCE</scope>
    <source>
        <strain evidence="1">IBT 12815</strain>
    </source>
</reference>
<accession>A0AAD6H5V2</accession>
<name>A0AAD6H5V2_9EURO</name>
<dbReference type="EMBL" id="JAQJAE010000003">
    <property type="protein sequence ID" value="KAJ5604179.1"/>
    <property type="molecule type" value="Genomic_DNA"/>
</dbReference>
<sequence length="292" mass="30871">MRKSFGGRIYKNTVYIRDGLSPYIVTEATASTLDVQLINNIFRKEGSGKAAWKLSDTTFAVNNNAFYGSIDTYSNATNSFTGAPGLAAPGLRDPKAYKLLTGYATLDSAIAVPGDAAVYFFNNPTRANKNQGFYSGAGTKTPAWISRFDDSSLSGWTTTGTVSIVAHPSGGLGKSLSLASGVSITRAISLTGPFRLNVRIWNSAGTGTSPSAEILGISMSATVKFTAITPYRQGEWQILEITFSDNASNVTVDGESVTLISAKHSSIVTTVFVRINGGSMGLIVDDIFVIAV</sequence>
<dbReference type="RefSeq" id="XP_056753977.1">
    <property type="nucleotide sequence ID" value="XM_056898192.1"/>
</dbReference>